<dbReference type="InterPro" id="IPR051531">
    <property type="entry name" value="N-acetyltransferase"/>
</dbReference>
<evidence type="ECO:0000256" key="3">
    <source>
        <dbReference type="ARBA" id="ARBA00038502"/>
    </source>
</evidence>
<keyword evidence="6" id="KW-1185">Reference proteome</keyword>
<keyword evidence="1" id="KW-0808">Transferase</keyword>
<dbReference type="Gene3D" id="3.40.630.30">
    <property type="match status" value="1"/>
</dbReference>
<comment type="caution">
    <text evidence="5">The sequence shown here is derived from an EMBL/GenBank/DDBJ whole genome shotgun (WGS) entry which is preliminary data.</text>
</comment>
<dbReference type="PROSITE" id="PS51186">
    <property type="entry name" value="GNAT"/>
    <property type="match status" value="1"/>
</dbReference>
<evidence type="ECO:0000313" key="5">
    <source>
        <dbReference type="EMBL" id="KAK5998595.1"/>
    </source>
</evidence>
<dbReference type="Pfam" id="PF13302">
    <property type="entry name" value="Acetyltransf_3"/>
    <property type="match status" value="1"/>
</dbReference>
<gene>
    <name evidence="5" type="ORF">PT974_00976</name>
</gene>
<dbReference type="CDD" id="cd04301">
    <property type="entry name" value="NAT_SF"/>
    <property type="match status" value="1"/>
</dbReference>
<sequence>MTSQTTQASHLNTLIQSPALPLSLRTIQPPDAPFFSAILAQDPNERPIDLPLAGDIIARQRESANQPTVCGPDGQVVSGPSRVNMVLVLKVDNEPEGLPIGLGGFGAIKDWERDGKKIRAGDVGVLIDPKYRGKGYAVEAMKMAINWAFSPVNAGGPQLDLITITTLEENTAMLNLVKKLGIKGEGITRPVEHEEGKQEVYYEVKPEDWQEASAVGILN</sequence>
<dbReference type="SUPFAM" id="SSF55729">
    <property type="entry name" value="Acyl-CoA N-acyltransferases (Nat)"/>
    <property type="match status" value="1"/>
</dbReference>
<name>A0ABR0T3J7_9HYPO</name>
<dbReference type="EMBL" id="JAVFKD010000001">
    <property type="protein sequence ID" value="KAK5998595.1"/>
    <property type="molecule type" value="Genomic_DNA"/>
</dbReference>
<feature type="domain" description="N-acetyltransferase" evidence="4">
    <location>
        <begin position="22"/>
        <end position="207"/>
    </location>
</feature>
<accession>A0ABR0T3J7</accession>
<protein>
    <recommendedName>
        <fullName evidence="4">N-acetyltransferase domain-containing protein</fullName>
    </recommendedName>
</protein>
<reference evidence="5 6" key="1">
    <citation type="submission" date="2024-01" db="EMBL/GenBank/DDBJ databases">
        <title>Complete genome of Cladobotryum mycophilum ATHUM6906.</title>
        <authorList>
            <person name="Christinaki A.C."/>
            <person name="Myridakis A.I."/>
            <person name="Kouvelis V.N."/>
        </authorList>
    </citation>
    <scope>NUCLEOTIDE SEQUENCE [LARGE SCALE GENOMIC DNA]</scope>
    <source>
        <strain evidence="5 6">ATHUM6906</strain>
    </source>
</reference>
<proteinExistence type="inferred from homology"/>
<dbReference type="Proteomes" id="UP001338125">
    <property type="component" value="Unassembled WGS sequence"/>
</dbReference>
<dbReference type="InterPro" id="IPR000182">
    <property type="entry name" value="GNAT_dom"/>
</dbReference>
<evidence type="ECO:0000256" key="1">
    <source>
        <dbReference type="ARBA" id="ARBA00022679"/>
    </source>
</evidence>
<evidence type="ECO:0000313" key="6">
    <source>
        <dbReference type="Proteomes" id="UP001338125"/>
    </source>
</evidence>
<dbReference type="PANTHER" id="PTHR43792:SF8">
    <property type="entry name" value="[RIBOSOMAL PROTEIN US5]-ALANINE N-ACETYLTRANSFERASE"/>
    <property type="match status" value="1"/>
</dbReference>
<keyword evidence="2" id="KW-0012">Acyltransferase</keyword>
<dbReference type="PANTHER" id="PTHR43792">
    <property type="entry name" value="GNAT FAMILY, PUTATIVE (AFU_ORTHOLOGUE AFUA_3G00765)-RELATED-RELATED"/>
    <property type="match status" value="1"/>
</dbReference>
<evidence type="ECO:0000256" key="2">
    <source>
        <dbReference type="ARBA" id="ARBA00023315"/>
    </source>
</evidence>
<comment type="similarity">
    <text evidence="3">Belongs to the acetyltransferase family. RimJ subfamily.</text>
</comment>
<dbReference type="InterPro" id="IPR016181">
    <property type="entry name" value="Acyl_CoA_acyltransferase"/>
</dbReference>
<evidence type="ECO:0000259" key="4">
    <source>
        <dbReference type="PROSITE" id="PS51186"/>
    </source>
</evidence>
<organism evidence="5 6">
    <name type="scientific">Cladobotryum mycophilum</name>
    <dbReference type="NCBI Taxonomy" id="491253"/>
    <lineage>
        <taxon>Eukaryota</taxon>
        <taxon>Fungi</taxon>
        <taxon>Dikarya</taxon>
        <taxon>Ascomycota</taxon>
        <taxon>Pezizomycotina</taxon>
        <taxon>Sordariomycetes</taxon>
        <taxon>Hypocreomycetidae</taxon>
        <taxon>Hypocreales</taxon>
        <taxon>Hypocreaceae</taxon>
        <taxon>Cladobotryum</taxon>
    </lineage>
</organism>